<organism evidence="1 2">
    <name type="scientific">Parelaphostrongylus tenuis</name>
    <name type="common">Meningeal worm</name>
    <dbReference type="NCBI Taxonomy" id="148309"/>
    <lineage>
        <taxon>Eukaryota</taxon>
        <taxon>Metazoa</taxon>
        <taxon>Ecdysozoa</taxon>
        <taxon>Nematoda</taxon>
        <taxon>Chromadorea</taxon>
        <taxon>Rhabditida</taxon>
        <taxon>Rhabditina</taxon>
        <taxon>Rhabditomorpha</taxon>
        <taxon>Strongyloidea</taxon>
        <taxon>Metastrongylidae</taxon>
        <taxon>Parelaphostrongylus</taxon>
    </lineage>
</organism>
<proteinExistence type="predicted"/>
<sequence length="54" mass="6053">MDEILLSDPVETRMMRVSKIRDRSWVGYHVLNLDLSSSNSTSASKSTESTGHLN</sequence>
<keyword evidence="2" id="KW-1185">Reference proteome</keyword>
<gene>
    <name evidence="1" type="ORF">KIN20_034133</name>
</gene>
<dbReference type="AlphaFoldDB" id="A0AAD5R978"/>
<reference evidence="1" key="1">
    <citation type="submission" date="2021-06" db="EMBL/GenBank/DDBJ databases">
        <title>Parelaphostrongylus tenuis whole genome reference sequence.</title>
        <authorList>
            <person name="Garwood T.J."/>
            <person name="Larsen P.A."/>
            <person name="Fountain-Jones N.M."/>
            <person name="Garbe J.R."/>
            <person name="Macchietto M.G."/>
            <person name="Kania S.A."/>
            <person name="Gerhold R.W."/>
            <person name="Richards J.E."/>
            <person name="Wolf T.M."/>
        </authorList>
    </citation>
    <scope>NUCLEOTIDE SEQUENCE</scope>
    <source>
        <strain evidence="1">MNPRO001-30</strain>
        <tissue evidence="1">Meninges</tissue>
    </source>
</reference>
<accession>A0AAD5R978</accession>
<comment type="caution">
    <text evidence="1">The sequence shown here is derived from an EMBL/GenBank/DDBJ whole genome shotgun (WGS) entry which is preliminary data.</text>
</comment>
<dbReference type="Proteomes" id="UP001196413">
    <property type="component" value="Unassembled WGS sequence"/>
</dbReference>
<name>A0AAD5R978_PARTN</name>
<dbReference type="EMBL" id="JAHQIW010007087">
    <property type="protein sequence ID" value="KAJ1372072.1"/>
    <property type="molecule type" value="Genomic_DNA"/>
</dbReference>
<evidence type="ECO:0000313" key="2">
    <source>
        <dbReference type="Proteomes" id="UP001196413"/>
    </source>
</evidence>
<protein>
    <submittedName>
        <fullName evidence="1">Uncharacterized protein</fullName>
    </submittedName>
</protein>
<evidence type="ECO:0000313" key="1">
    <source>
        <dbReference type="EMBL" id="KAJ1372072.1"/>
    </source>
</evidence>